<dbReference type="Proteomes" id="UP000274762">
    <property type="component" value="Unassembled WGS sequence"/>
</dbReference>
<comment type="caution">
    <text evidence="2">The sequence shown here is derived from an EMBL/GenBank/DDBJ whole genome shotgun (WGS) entry which is preliminary data.</text>
</comment>
<dbReference type="EMBL" id="RBKV01000001">
    <property type="protein sequence ID" value="RKR97551.1"/>
    <property type="molecule type" value="Genomic_DNA"/>
</dbReference>
<protein>
    <submittedName>
        <fullName evidence="2">Uncharacterized protein</fullName>
    </submittedName>
</protein>
<dbReference type="OrthoDB" id="9960902at2"/>
<reference evidence="2 3" key="1">
    <citation type="submission" date="2018-10" db="EMBL/GenBank/DDBJ databases">
        <title>Sequencing the genomes of 1000 actinobacteria strains.</title>
        <authorList>
            <person name="Klenk H.-P."/>
        </authorList>
    </citation>
    <scope>NUCLEOTIDE SEQUENCE [LARGE SCALE GENOMIC DNA]</scope>
    <source>
        <strain evidence="2 3">DSM 44343</strain>
    </source>
</reference>
<accession>A0A495K8Q6</accession>
<proteinExistence type="predicted"/>
<name>A0A495K8Q6_WILMA</name>
<dbReference type="RefSeq" id="WP_062794860.1">
    <property type="nucleotide sequence ID" value="NZ_CBCRXS010000007.1"/>
</dbReference>
<organism evidence="2 3">
    <name type="scientific">Williamsia marianensis</name>
    <dbReference type="NCBI Taxonomy" id="85044"/>
    <lineage>
        <taxon>Bacteria</taxon>
        <taxon>Bacillati</taxon>
        <taxon>Actinomycetota</taxon>
        <taxon>Actinomycetes</taxon>
        <taxon>Mycobacteriales</taxon>
        <taxon>Nocardiaceae</taxon>
        <taxon>Williamsia</taxon>
    </lineage>
</organism>
<evidence type="ECO:0000313" key="2">
    <source>
        <dbReference type="EMBL" id="RKR97551.1"/>
    </source>
</evidence>
<evidence type="ECO:0000256" key="1">
    <source>
        <dbReference type="SAM" id="MobiDB-lite"/>
    </source>
</evidence>
<gene>
    <name evidence="2" type="ORF">DFJ75_4437</name>
</gene>
<evidence type="ECO:0000313" key="3">
    <source>
        <dbReference type="Proteomes" id="UP000274762"/>
    </source>
</evidence>
<dbReference type="AlphaFoldDB" id="A0A495K8Q6"/>
<sequence length="94" mass="9758">MKAQPTALHDRGLAVAEASTAVDSATQEQVWSLYDGLSDDAIAEALGRETEINRAWTAEVSAGAQSSKAVFETDGRRTPASADPINTCGHPSAG</sequence>
<feature type="region of interest" description="Disordered" evidence="1">
    <location>
        <begin position="62"/>
        <end position="94"/>
    </location>
</feature>